<proteinExistence type="predicted"/>
<reference evidence="1" key="1">
    <citation type="submission" date="2022-07" db="EMBL/GenBank/DDBJ databases">
        <title>Genome Sequence of Phlebia brevispora.</title>
        <authorList>
            <person name="Buettner E."/>
        </authorList>
    </citation>
    <scope>NUCLEOTIDE SEQUENCE</scope>
    <source>
        <strain evidence="1">MPL23</strain>
    </source>
</reference>
<evidence type="ECO:0000313" key="2">
    <source>
        <dbReference type="Proteomes" id="UP001148662"/>
    </source>
</evidence>
<sequence length="874" mass="93657">MGFCRRCGDIVIGPRCKCGGTAVAPVVKWPDGPDEPVQDKWSKTYVTNSQTTSTRATSSAVTAPTSTARRFPRPTVNTTISTRVSAHIASATSSRPPSPLKQSSTLSQPTDAKAKEGILPSPHGSELAKVYGSVLQPKESLASYACASCSQPFSPDTTIYPDPSASSAEDSTRFLCRSCFVANGGSRGDCPTCNRPVLILKSEGGFVESVGRVWHKKCFVCEGCGKNIGDNPMVDLLSRPCCHDCFDSCLKRPVDSPRAPAREQRRSDHLGGSRRDSGSRESSPTLDELEKRLGISKTPAKSSTYETSSPYDSRPRALPGLASTPERVKSFSPSSSSLSAARYMSPEHDSSTERGSPGFVRYSQTRLKSPELEEESPSARRRYRHRSPAPDSLTGSPGGVRGSPRATAIQPTEEAIEEMKRRFLTGSPAATPTKPSISSNSSTPRRRSKSRSRSRPRASDTSILSSSPDETTKRHRTLRPTSSTSSLRSTLRSQRTGEDESQFDSMYPQITGESTRPLRIVRRDRTGDSQTVVQEDTTGGTSYTSASSGLVRPQRTGEPVYGVGAIEHQSTGLTLQAHRTGDTDYTMLASQVTGDTSYTKSVASHRTGNGIGSQHTGYTTFPPLRPQKSGEKDGVKSSRRESNEAANKLRVDRTGDAEVASLLGSVPASDLIDFSARTSPPGGVKGSRFTGSMSKIPVPVGVKESPARSSTTTSAYSSEGYESSVSSTPDLASDFSDTTSAISSGPSTPPSLSPPQTNKGRLWGSGKGSQTSLHNESTPTARSRTLPSAITIPEHVPSDARCQKCKELLFSIKYGGKFVTVPEEPTSTGTPPKRYHTACFRCKVCGEVFEEKEGGHAVFVRVEEGACHVRVGLF</sequence>
<gene>
    <name evidence="1" type="ORF">NM688_g7201</name>
</gene>
<comment type="caution">
    <text evidence="1">The sequence shown here is derived from an EMBL/GenBank/DDBJ whole genome shotgun (WGS) entry which is preliminary data.</text>
</comment>
<dbReference type="EMBL" id="JANHOG010001634">
    <property type="protein sequence ID" value="KAJ3533999.1"/>
    <property type="molecule type" value="Genomic_DNA"/>
</dbReference>
<name>A0ACC1S881_9APHY</name>
<dbReference type="Proteomes" id="UP001148662">
    <property type="component" value="Unassembled WGS sequence"/>
</dbReference>
<evidence type="ECO:0000313" key="1">
    <source>
        <dbReference type="EMBL" id="KAJ3533999.1"/>
    </source>
</evidence>
<protein>
    <submittedName>
        <fullName evidence="1">Uncharacterized protein</fullName>
    </submittedName>
</protein>
<accession>A0ACC1S881</accession>
<keyword evidence="2" id="KW-1185">Reference proteome</keyword>
<organism evidence="1 2">
    <name type="scientific">Phlebia brevispora</name>
    <dbReference type="NCBI Taxonomy" id="194682"/>
    <lineage>
        <taxon>Eukaryota</taxon>
        <taxon>Fungi</taxon>
        <taxon>Dikarya</taxon>
        <taxon>Basidiomycota</taxon>
        <taxon>Agaricomycotina</taxon>
        <taxon>Agaricomycetes</taxon>
        <taxon>Polyporales</taxon>
        <taxon>Meruliaceae</taxon>
        <taxon>Phlebia</taxon>
    </lineage>
</organism>